<gene>
    <name evidence="1" type="ORF">LCGC14_2993620</name>
</gene>
<reference evidence="1" key="1">
    <citation type="journal article" date="2015" name="Nature">
        <title>Complex archaea that bridge the gap between prokaryotes and eukaryotes.</title>
        <authorList>
            <person name="Spang A."/>
            <person name="Saw J.H."/>
            <person name="Jorgensen S.L."/>
            <person name="Zaremba-Niedzwiedzka K."/>
            <person name="Martijn J."/>
            <person name="Lind A.E."/>
            <person name="van Eijk R."/>
            <person name="Schleper C."/>
            <person name="Guy L."/>
            <person name="Ettema T.J."/>
        </authorList>
    </citation>
    <scope>NUCLEOTIDE SEQUENCE</scope>
</reference>
<evidence type="ECO:0000313" key="1">
    <source>
        <dbReference type="EMBL" id="KKK63503.1"/>
    </source>
</evidence>
<organism evidence="1">
    <name type="scientific">marine sediment metagenome</name>
    <dbReference type="NCBI Taxonomy" id="412755"/>
    <lineage>
        <taxon>unclassified sequences</taxon>
        <taxon>metagenomes</taxon>
        <taxon>ecological metagenomes</taxon>
    </lineage>
</organism>
<dbReference type="AlphaFoldDB" id="A0A0F8X3K0"/>
<comment type="caution">
    <text evidence="1">The sequence shown here is derived from an EMBL/GenBank/DDBJ whole genome shotgun (WGS) entry which is preliminary data.</text>
</comment>
<protein>
    <submittedName>
        <fullName evidence="1">Uncharacterized protein</fullName>
    </submittedName>
</protein>
<feature type="non-terminal residue" evidence="1">
    <location>
        <position position="203"/>
    </location>
</feature>
<name>A0A0F8X3K0_9ZZZZ</name>
<sequence>MSEMVRIGTHRVRISNQFAIFYKKRFLMDEYVKQKKVNASIQLENLENRDFSVIPEKEKKQTWFLLLAPIIAARRLRNEPQNSPLSHVLNQSTGPSIHTWKGVKRLIKFVLKMVDNAESIFSRTAEIKTDSNPDGIIRDMFAELRTVLYLDYKGFKNIRYIHLMTDHFYSKKFIEIIHSNFDFKKHLFIIIRQRNKEQFISTD</sequence>
<proteinExistence type="predicted"/>
<accession>A0A0F8X3K0</accession>
<dbReference type="EMBL" id="LAZR01061480">
    <property type="protein sequence ID" value="KKK63503.1"/>
    <property type="molecule type" value="Genomic_DNA"/>
</dbReference>